<organism evidence="1 2">
    <name type="scientific">Dryococelus australis</name>
    <dbReference type="NCBI Taxonomy" id="614101"/>
    <lineage>
        <taxon>Eukaryota</taxon>
        <taxon>Metazoa</taxon>
        <taxon>Ecdysozoa</taxon>
        <taxon>Arthropoda</taxon>
        <taxon>Hexapoda</taxon>
        <taxon>Insecta</taxon>
        <taxon>Pterygota</taxon>
        <taxon>Neoptera</taxon>
        <taxon>Polyneoptera</taxon>
        <taxon>Phasmatodea</taxon>
        <taxon>Verophasmatodea</taxon>
        <taxon>Anareolatae</taxon>
        <taxon>Phasmatidae</taxon>
        <taxon>Eurycanthinae</taxon>
        <taxon>Dryococelus</taxon>
    </lineage>
</organism>
<dbReference type="Proteomes" id="UP001159363">
    <property type="component" value="Chromosome 13"/>
</dbReference>
<name>A0ABQ9G741_9NEOP</name>
<sequence length="245" mass="27237">MTVSYLARSPRTTAQNQGSQGPIMAAYGVHTNRSAMHANTLGHSCCRLYSLTAPSCPTLKRRPSHHASASTESPSLLGSTLLASHQSIPDSTTDRVALDFCKWELCWTMPLVDGFPRGSPISPLLHSSAAPYSPIRALKTSMSWVNGPRLEIYRVCSTRNHGITRTLHDNAWRLPGQPHHLSNVLSPLIDITWPEMELRLGNRISLHKMPQWINSKQLTVICAREISVQHPKNTNSPQAPHHHHH</sequence>
<reference evidence="1 2" key="1">
    <citation type="submission" date="2023-02" db="EMBL/GenBank/DDBJ databases">
        <title>LHISI_Scaffold_Assembly.</title>
        <authorList>
            <person name="Stuart O.P."/>
            <person name="Cleave R."/>
            <person name="Magrath M.J.L."/>
            <person name="Mikheyev A.S."/>
        </authorList>
    </citation>
    <scope>NUCLEOTIDE SEQUENCE [LARGE SCALE GENOMIC DNA]</scope>
    <source>
        <strain evidence="1">Daus_M_001</strain>
        <tissue evidence="1">Leg muscle</tissue>
    </source>
</reference>
<comment type="caution">
    <text evidence="1">The sequence shown here is derived from an EMBL/GenBank/DDBJ whole genome shotgun (WGS) entry which is preliminary data.</text>
</comment>
<dbReference type="EMBL" id="JARBHB010000014">
    <property type="protein sequence ID" value="KAJ8868268.1"/>
    <property type="molecule type" value="Genomic_DNA"/>
</dbReference>
<evidence type="ECO:0000313" key="1">
    <source>
        <dbReference type="EMBL" id="KAJ8868268.1"/>
    </source>
</evidence>
<proteinExistence type="predicted"/>
<evidence type="ECO:0000313" key="2">
    <source>
        <dbReference type="Proteomes" id="UP001159363"/>
    </source>
</evidence>
<protein>
    <submittedName>
        <fullName evidence="1">Uncharacterized protein</fullName>
    </submittedName>
</protein>
<accession>A0ABQ9G741</accession>
<keyword evidence="2" id="KW-1185">Reference proteome</keyword>
<gene>
    <name evidence="1" type="ORF">PR048_029784</name>
</gene>